<accession>A0AAP0GEN6</accession>
<proteinExistence type="predicted"/>
<comment type="caution">
    <text evidence="1">The sequence shown here is derived from an EMBL/GenBank/DDBJ whole genome shotgun (WGS) entry which is preliminary data.</text>
</comment>
<sequence length="251" mass="27550">MRVFLKTLYQGNWILRINNPMCLMVGPETGWGVRAAALIKPTWWTQRLTLVRLRDVRQKFFPLQAAAVKPMPQSMSESLILKDSIVKMINANPAAGWKAVMNPRFSNYTVTTARDLHCSSAGRRLTQPHGIDSSRFIDARTPPPQKKKEQPLHCVCVFLPPAGPLDDAFSLPNSATSGEAATPFCDPALFATLYCVESSVSAAQSVPSSTWQFSTCSAATAPALHPVRNRHSFTSTVLSPCAPFRLLPSIP</sequence>
<protein>
    <submittedName>
        <fullName evidence="1">Uncharacterized protein</fullName>
    </submittedName>
</protein>
<name>A0AAP0GEN6_9ASPA</name>
<gene>
    <name evidence="1" type="ORF">KSP39_PZI002607</name>
</gene>
<dbReference type="AlphaFoldDB" id="A0AAP0GEN6"/>
<evidence type="ECO:0000313" key="2">
    <source>
        <dbReference type="Proteomes" id="UP001418222"/>
    </source>
</evidence>
<dbReference type="Proteomes" id="UP001418222">
    <property type="component" value="Unassembled WGS sequence"/>
</dbReference>
<keyword evidence="2" id="KW-1185">Reference proteome</keyword>
<dbReference type="EMBL" id="JBBWWQ010000002">
    <property type="protein sequence ID" value="KAK8955028.1"/>
    <property type="molecule type" value="Genomic_DNA"/>
</dbReference>
<reference evidence="1 2" key="1">
    <citation type="journal article" date="2022" name="Nat. Plants">
        <title>Genomes of leafy and leafless Platanthera orchids illuminate the evolution of mycoheterotrophy.</title>
        <authorList>
            <person name="Li M.H."/>
            <person name="Liu K.W."/>
            <person name="Li Z."/>
            <person name="Lu H.C."/>
            <person name="Ye Q.L."/>
            <person name="Zhang D."/>
            <person name="Wang J.Y."/>
            <person name="Li Y.F."/>
            <person name="Zhong Z.M."/>
            <person name="Liu X."/>
            <person name="Yu X."/>
            <person name="Liu D.K."/>
            <person name="Tu X.D."/>
            <person name="Liu B."/>
            <person name="Hao Y."/>
            <person name="Liao X.Y."/>
            <person name="Jiang Y.T."/>
            <person name="Sun W.H."/>
            <person name="Chen J."/>
            <person name="Chen Y.Q."/>
            <person name="Ai Y."/>
            <person name="Zhai J.W."/>
            <person name="Wu S.S."/>
            <person name="Zhou Z."/>
            <person name="Hsiao Y.Y."/>
            <person name="Wu W.L."/>
            <person name="Chen Y.Y."/>
            <person name="Lin Y.F."/>
            <person name="Hsu J.L."/>
            <person name="Li C.Y."/>
            <person name="Wang Z.W."/>
            <person name="Zhao X."/>
            <person name="Zhong W.Y."/>
            <person name="Ma X.K."/>
            <person name="Ma L."/>
            <person name="Huang J."/>
            <person name="Chen G.Z."/>
            <person name="Huang M.Z."/>
            <person name="Huang L."/>
            <person name="Peng D.H."/>
            <person name="Luo Y.B."/>
            <person name="Zou S.Q."/>
            <person name="Chen S.P."/>
            <person name="Lan S."/>
            <person name="Tsai W.C."/>
            <person name="Van de Peer Y."/>
            <person name="Liu Z.J."/>
        </authorList>
    </citation>
    <scope>NUCLEOTIDE SEQUENCE [LARGE SCALE GENOMIC DNA]</scope>
    <source>
        <strain evidence="1">Lor287</strain>
    </source>
</reference>
<organism evidence="1 2">
    <name type="scientific">Platanthera zijinensis</name>
    <dbReference type="NCBI Taxonomy" id="2320716"/>
    <lineage>
        <taxon>Eukaryota</taxon>
        <taxon>Viridiplantae</taxon>
        <taxon>Streptophyta</taxon>
        <taxon>Embryophyta</taxon>
        <taxon>Tracheophyta</taxon>
        <taxon>Spermatophyta</taxon>
        <taxon>Magnoliopsida</taxon>
        <taxon>Liliopsida</taxon>
        <taxon>Asparagales</taxon>
        <taxon>Orchidaceae</taxon>
        <taxon>Orchidoideae</taxon>
        <taxon>Orchideae</taxon>
        <taxon>Orchidinae</taxon>
        <taxon>Platanthera</taxon>
    </lineage>
</organism>
<evidence type="ECO:0000313" key="1">
    <source>
        <dbReference type="EMBL" id="KAK8955028.1"/>
    </source>
</evidence>